<keyword evidence="2" id="KW-1185">Reference proteome</keyword>
<dbReference type="RefSeq" id="WP_388041575.1">
    <property type="nucleotide sequence ID" value="NZ_JBHUEK010000034.1"/>
</dbReference>
<organism evidence="1 2">
    <name type="scientific">Fredinandcohnia salidurans</name>
    <dbReference type="NCBI Taxonomy" id="2595041"/>
    <lineage>
        <taxon>Bacteria</taxon>
        <taxon>Bacillati</taxon>
        <taxon>Bacillota</taxon>
        <taxon>Bacilli</taxon>
        <taxon>Bacillales</taxon>
        <taxon>Bacillaceae</taxon>
        <taxon>Fredinandcohnia</taxon>
    </lineage>
</organism>
<dbReference type="Proteomes" id="UP001597227">
    <property type="component" value="Unassembled WGS sequence"/>
</dbReference>
<accession>A0ABW4MV00</accession>
<proteinExistence type="predicted"/>
<sequence length="256" mass="28951">MSLFNKLFSSIGIGSARVDTKLTTDQLKAGEKVSGVVEIVGGNTEQQIDEIYLSLMTTYIKESNDRKFNQQATIEKVKIVERFTIGSDERREISFSFVLPLDTPATLGKTRVWIHTGLDIKNAIDPSDKDYISVSPSPLAAGVLNAVYDLGFSLRKVDCEAAPYRLRRRLPFVQEFEFVPTSGQYRGRLDEVEVMFFPQSEDRMDVMMQVDRRARGLSSFLAEAMDMDESFVNFTVTTDDLPNLKSKINQIISRYS</sequence>
<gene>
    <name evidence="1" type="ORF">ACFSFW_22485</name>
</gene>
<comment type="caution">
    <text evidence="1">The sequence shown here is derived from an EMBL/GenBank/DDBJ whole genome shotgun (WGS) entry which is preliminary data.</text>
</comment>
<dbReference type="PANTHER" id="PTHR40053:SF1">
    <property type="entry name" value="SPORULATION-CONTROL PROTEIN SPO0M"/>
    <property type="match status" value="1"/>
</dbReference>
<name>A0ABW4MV00_9BACI</name>
<dbReference type="Pfam" id="PF07070">
    <property type="entry name" value="Spo0M"/>
    <property type="match status" value="1"/>
</dbReference>
<dbReference type="InterPro" id="IPR009776">
    <property type="entry name" value="Spore_0_M"/>
</dbReference>
<evidence type="ECO:0000313" key="1">
    <source>
        <dbReference type="EMBL" id="MFD1781417.1"/>
    </source>
</evidence>
<dbReference type="PANTHER" id="PTHR40053">
    <property type="entry name" value="SPORULATION-CONTROL PROTEIN SPO0M"/>
    <property type="match status" value="1"/>
</dbReference>
<reference evidence="2" key="1">
    <citation type="journal article" date="2019" name="Int. J. Syst. Evol. Microbiol.">
        <title>The Global Catalogue of Microorganisms (GCM) 10K type strain sequencing project: providing services to taxonomists for standard genome sequencing and annotation.</title>
        <authorList>
            <consortium name="The Broad Institute Genomics Platform"/>
            <consortium name="The Broad Institute Genome Sequencing Center for Infectious Disease"/>
            <person name="Wu L."/>
            <person name="Ma J."/>
        </authorList>
    </citation>
    <scope>NUCLEOTIDE SEQUENCE [LARGE SCALE GENOMIC DNA]</scope>
    <source>
        <strain evidence="2">CCUG 15531</strain>
    </source>
</reference>
<protein>
    <submittedName>
        <fullName evidence="1">Sporulation protein</fullName>
    </submittedName>
</protein>
<dbReference type="EMBL" id="JBHUEK010000034">
    <property type="protein sequence ID" value="MFD1781417.1"/>
    <property type="molecule type" value="Genomic_DNA"/>
</dbReference>
<evidence type="ECO:0000313" key="2">
    <source>
        <dbReference type="Proteomes" id="UP001597227"/>
    </source>
</evidence>